<dbReference type="InterPro" id="IPR001279">
    <property type="entry name" value="Metallo-B-lactamas"/>
</dbReference>
<gene>
    <name evidence="2" type="ORF">PITCH_A450003</name>
</gene>
<dbReference type="InterPro" id="IPR052926">
    <property type="entry name" value="Metallo-beta-lactamase_dom"/>
</dbReference>
<protein>
    <submittedName>
        <fullName evidence="2">Beta-lactamase domain protein</fullName>
    </submittedName>
</protein>
<evidence type="ECO:0000259" key="1">
    <source>
        <dbReference type="SMART" id="SM00849"/>
    </source>
</evidence>
<organism evidence="2">
    <name type="scientific">uncultured Desulfobacterium sp</name>
    <dbReference type="NCBI Taxonomy" id="201089"/>
    <lineage>
        <taxon>Bacteria</taxon>
        <taxon>Pseudomonadati</taxon>
        <taxon>Thermodesulfobacteriota</taxon>
        <taxon>Desulfobacteria</taxon>
        <taxon>Desulfobacterales</taxon>
        <taxon>Desulfobacteriaceae</taxon>
        <taxon>Desulfobacterium</taxon>
        <taxon>environmental samples</taxon>
    </lineage>
</organism>
<accession>A0A445N0A4</accession>
<dbReference type="InterPro" id="IPR041712">
    <property type="entry name" value="DHPS-like_MBL-fold"/>
</dbReference>
<reference evidence="2" key="1">
    <citation type="submission" date="2018-01" db="EMBL/GenBank/DDBJ databases">
        <authorList>
            <person name="Regsiter A."/>
            <person name="William W."/>
        </authorList>
    </citation>
    <scope>NUCLEOTIDE SEQUENCE</scope>
    <source>
        <strain evidence="2">TRIP AH-1</strain>
    </source>
</reference>
<dbReference type="GO" id="GO:0016740">
    <property type="term" value="F:transferase activity"/>
    <property type="evidence" value="ECO:0007669"/>
    <property type="project" value="TreeGrafter"/>
</dbReference>
<proteinExistence type="predicted"/>
<dbReference type="CDD" id="cd07713">
    <property type="entry name" value="DHPS-like_MBL-fold"/>
    <property type="match status" value="1"/>
</dbReference>
<dbReference type="EMBL" id="OJIN01000187">
    <property type="protein sequence ID" value="SPD75155.1"/>
    <property type="molecule type" value="Genomic_DNA"/>
</dbReference>
<dbReference type="InterPro" id="IPR036866">
    <property type="entry name" value="RibonucZ/Hydroxyglut_hydro"/>
</dbReference>
<sequence>MKIIPNEIEKIEILTLQDNYIDLVMRDNSDIVERAMPVKEGEIKNSLLAEHGFSSLVTVSRGNQSRKILFDFGFSAMGAAFNADALGVDLSDVEVTALSHGHLDHVGGLSELIRRAGRKEIELIVHPDVFRGPRYSIVGEGRKVKFPEFTRQKASEAGVSVIETQGPRPLLDGDIVFLGGIPRRTDFEKGAPNLIYMKDGKEIVDDIPDDTSIVANVRGRGLVILSGCAHSGIINTVNYAREITGVTKVFVIMGGFHLTGPHMAPVIGPTVRCIEEIQPTYVVPTHCTGRNAVMQIERQMPESFILNMVGTRLTFSA</sequence>
<dbReference type="PANTHER" id="PTHR13754:SF18">
    <property type="entry name" value="7,8-DIHYDROPTERIN-6-METHYL-4-(BETA-D-RIBOFURANOSYL)-AMINOBENZENE-5'-PHOSPHATE SYNTHASE"/>
    <property type="match status" value="1"/>
</dbReference>
<dbReference type="PANTHER" id="PTHR13754">
    <property type="entry name" value="METALLO-BETA-LACTAMASE SUPERFAMILY PROTEIN"/>
    <property type="match status" value="1"/>
</dbReference>
<dbReference type="Pfam" id="PF00753">
    <property type="entry name" value="Lactamase_B"/>
    <property type="match status" value="1"/>
</dbReference>
<dbReference type="SUPFAM" id="SSF56281">
    <property type="entry name" value="Metallo-hydrolase/oxidoreductase"/>
    <property type="match status" value="1"/>
</dbReference>
<feature type="domain" description="Metallo-beta-lactamase" evidence="1">
    <location>
        <begin position="51"/>
        <end position="217"/>
    </location>
</feature>
<name>A0A445N0A4_9BACT</name>
<evidence type="ECO:0000313" key="2">
    <source>
        <dbReference type="EMBL" id="SPD75155.1"/>
    </source>
</evidence>
<dbReference type="Gene3D" id="3.60.15.10">
    <property type="entry name" value="Ribonuclease Z/Hydroxyacylglutathione hydrolase-like"/>
    <property type="match status" value="1"/>
</dbReference>
<dbReference type="AlphaFoldDB" id="A0A445N0A4"/>
<dbReference type="SMART" id="SM00849">
    <property type="entry name" value="Lactamase_B"/>
    <property type="match status" value="1"/>
</dbReference>